<feature type="non-terminal residue" evidence="1">
    <location>
        <position position="1"/>
    </location>
</feature>
<evidence type="ECO:0000313" key="1">
    <source>
        <dbReference type="EMBL" id="KKM00944.1"/>
    </source>
</evidence>
<protein>
    <submittedName>
        <fullName evidence="1">Uncharacterized protein</fullName>
    </submittedName>
</protein>
<proteinExistence type="predicted"/>
<organism evidence="1">
    <name type="scientific">marine sediment metagenome</name>
    <dbReference type="NCBI Taxonomy" id="412755"/>
    <lineage>
        <taxon>unclassified sequences</taxon>
        <taxon>metagenomes</taxon>
        <taxon>ecological metagenomes</taxon>
    </lineage>
</organism>
<name>A0A0F9GQ77_9ZZZZ</name>
<dbReference type="EMBL" id="LAZR01017313">
    <property type="protein sequence ID" value="KKM00944.1"/>
    <property type="molecule type" value="Genomic_DNA"/>
</dbReference>
<gene>
    <name evidence="1" type="ORF">LCGC14_1799320</name>
</gene>
<accession>A0A0F9GQ77</accession>
<reference evidence="1" key="1">
    <citation type="journal article" date="2015" name="Nature">
        <title>Complex archaea that bridge the gap between prokaryotes and eukaryotes.</title>
        <authorList>
            <person name="Spang A."/>
            <person name="Saw J.H."/>
            <person name="Jorgensen S.L."/>
            <person name="Zaremba-Niedzwiedzka K."/>
            <person name="Martijn J."/>
            <person name="Lind A.E."/>
            <person name="van Eijk R."/>
            <person name="Schleper C."/>
            <person name="Guy L."/>
            <person name="Ettema T.J."/>
        </authorList>
    </citation>
    <scope>NUCLEOTIDE SEQUENCE</scope>
</reference>
<sequence>EGILNIPQANRVAQGVEANDRLIYY</sequence>
<dbReference type="AlphaFoldDB" id="A0A0F9GQ77"/>
<comment type="caution">
    <text evidence="1">The sequence shown here is derived from an EMBL/GenBank/DDBJ whole genome shotgun (WGS) entry which is preliminary data.</text>
</comment>